<protein>
    <submittedName>
        <fullName evidence="1">Uncharacterized protein</fullName>
    </submittedName>
</protein>
<dbReference type="EMBL" id="CP089982">
    <property type="protein sequence ID" value="WXA99051.1"/>
    <property type="molecule type" value="Genomic_DNA"/>
</dbReference>
<dbReference type="Proteomes" id="UP001379533">
    <property type="component" value="Chromosome"/>
</dbReference>
<proteinExistence type="predicted"/>
<accession>A0ABZ2KRU7</accession>
<name>A0ABZ2KRU7_9BACT</name>
<organism evidence="1 2">
    <name type="scientific">Pendulispora brunnea</name>
    <dbReference type="NCBI Taxonomy" id="2905690"/>
    <lineage>
        <taxon>Bacteria</taxon>
        <taxon>Pseudomonadati</taxon>
        <taxon>Myxococcota</taxon>
        <taxon>Myxococcia</taxon>
        <taxon>Myxococcales</taxon>
        <taxon>Sorangiineae</taxon>
        <taxon>Pendulisporaceae</taxon>
        <taxon>Pendulispora</taxon>
    </lineage>
</organism>
<reference evidence="1 2" key="1">
    <citation type="submission" date="2021-12" db="EMBL/GenBank/DDBJ databases">
        <title>Discovery of the Pendulisporaceae a myxobacterial family with distinct sporulation behavior and unique specialized metabolism.</title>
        <authorList>
            <person name="Garcia R."/>
            <person name="Popoff A."/>
            <person name="Bader C.D."/>
            <person name="Loehr J."/>
            <person name="Walesch S."/>
            <person name="Walt C."/>
            <person name="Boldt J."/>
            <person name="Bunk B."/>
            <person name="Haeckl F.J.F.P.J."/>
            <person name="Gunesch A.P."/>
            <person name="Birkelbach J."/>
            <person name="Nuebel U."/>
            <person name="Pietschmann T."/>
            <person name="Bach T."/>
            <person name="Mueller R."/>
        </authorList>
    </citation>
    <scope>NUCLEOTIDE SEQUENCE [LARGE SCALE GENOMIC DNA]</scope>
    <source>
        <strain evidence="1 2">MSr12523</strain>
    </source>
</reference>
<sequence>MPSRRFAHKEQAILRTLTQGLHVGSRRTWTDLPARYSVVIARPTASVFTILTFRHGVWVGRRKLDTLTVLVDRRGHFFPIDIEPHGYESELRQKLEALRPWTPARVAEEQEGRRVLAGRWLARIARRHPLGAVHASPVRA</sequence>
<gene>
    <name evidence="1" type="ORF">LZC95_19790</name>
</gene>
<dbReference type="RefSeq" id="WP_394849681.1">
    <property type="nucleotide sequence ID" value="NZ_CP089982.1"/>
</dbReference>
<evidence type="ECO:0000313" key="1">
    <source>
        <dbReference type="EMBL" id="WXA99051.1"/>
    </source>
</evidence>
<evidence type="ECO:0000313" key="2">
    <source>
        <dbReference type="Proteomes" id="UP001379533"/>
    </source>
</evidence>
<keyword evidence="2" id="KW-1185">Reference proteome</keyword>